<dbReference type="Gene3D" id="3.30.450.90">
    <property type="match status" value="1"/>
</dbReference>
<evidence type="ECO:0000256" key="2">
    <source>
        <dbReference type="ARBA" id="ARBA00022741"/>
    </source>
</evidence>
<dbReference type="PANTHER" id="PTHR30258">
    <property type="entry name" value="TYPE II SECRETION SYSTEM PROTEIN GSPE-RELATED"/>
    <property type="match status" value="1"/>
</dbReference>
<dbReference type="PANTHER" id="PTHR30258:SF1">
    <property type="entry name" value="PROTEIN TRANSPORT PROTEIN HOFB HOMOLOG"/>
    <property type="match status" value="1"/>
</dbReference>
<keyword evidence="3" id="KW-0067">ATP-binding</keyword>
<dbReference type="Gene3D" id="3.40.50.300">
    <property type="entry name" value="P-loop containing nucleotide triphosphate hydrolases"/>
    <property type="match status" value="1"/>
</dbReference>
<protein>
    <submittedName>
        <fullName evidence="5">Toxin coregulated pilus biosynthesis protein T</fullName>
    </submittedName>
</protein>
<gene>
    <name evidence="5" type="primary">tcpT</name>
    <name evidence="5" type="ORF">VAE063_900283</name>
</gene>
<dbReference type="Pfam" id="PF00437">
    <property type="entry name" value="T2SSE"/>
    <property type="match status" value="1"/>
</dbReference>
<comment type="similarity">
    <text evidence="1">Belongs to the GSP E family.</text>
</comment>
<sequence>MIVMDEIIKTEFNNIDVTKSVSIPGRNGLMICWLNNENDYYLVDDNGGKQAVSDYLILECFSNDFGDLPKAKSVAIISNTDFYKVFTAIDSQSGRASKHNTDIVDTIDSLLESAVVAGASDIHFERNDQVAIIHLRVNGLLNKIKTISAESCDEMMFVSYNILATTKESTWNRNIPQDANILRELPSGSYRFRYAHMPIFGKSGGCYHAVLRIIKAETIQVFDAIDSDKNPLEILQLTPDEDRDLQAIMRAPHGLLLITGVTGSGKSTTIKNVLEWMYSRKYSGNACFVTVEDPVEYKIQGAIQSSVVRQKDGANAFLPALKSAMRRDPDVLMIGETRDDQTAAALTGAIESGHYAVTTVHAGSVTTAIQRLESLGVKRDRLASPGFIAGIITQSLVPLLCEYCKVPHSINDLGHHLFQKSEQGCERCNQTGASGRRPVFEMLVPDLNILQEIASGNPTKVYKCWRDKHNKRGNLNQGYLMKEKIFLLVMQGIVDYQWFINFYGEIEDSMLREMDEKISNQ</sequence>
<comment type="caution">
    <text evidence="5">The sequence shown here is derived from an EMBL/GenBank/DDBJ whole genome shotgun (WGS) entry which is preliminary data.</text>
</comment>
<proteinExistence type="inferred from homology"/>
<name>A0ABM9FN33_9VIBR</name>
<accession>A0ABM9FN33</accession>
<evidence type="ECO:0000313" key="5">
    <source>
        <dbReference type="EMBL" id="CAH8217548.1"/>
    </source>
</evidence>
<dbReference type="SUPFAM" id="SSF52540">
    <property type="entry name" value="P-loop containing nucleoside triphosphate hydrolases"/>
    <property type="match status" value="1"/>
</dbReference>
<feature type="domain" description="Bacterial type II secretion system protein E" evidence="4">
    <location>
        <begin position="100"/>
        <end position="469"/>
    </location>
</feature>
<keyword evidence="6" id="KW-1185">Reference proteome</keyword>
<evidence type="ECO:0000256" key="3">
    <source>
        <dbReference type="ARBA" id="ARBA00022840"/>
    </source>
</evidence>
<evidence type="ECO:0000259" key="4">
    <source>
        <dbReference type="Pfam" id="PF00437"/>
    </source>
</evidence>
<dbReference type="CDD" id="cd01129">
    <property type="entry name" value="PulE-GspE-like"/>
    <property type="match status" value="1"/>
</dbReference>
<evidence type="ECO:0000313" key="6">
    <source>
        <dbReference type="Proteomes" id="UP001152658"/>
    </source>
</evidence>
<dbReference type="InterPro" id="IPR027417">
    <property type="entry name" value="P-loop_NTPase"/>
</dbReference>
<evidence type="ECO:0000256" key="1">
    <source>
        <dbReference type="ARBA" id="ARBA00006611"/>
    </source>
</evidence>
<keyword evidence="2" id="KW-0547">Nucleotide-binding</keyword>
<reference evidence="5" key="1">
    <citation type="submission" date="2022-06" db="EMBL/GenBank/DDBJ databases">
        <authorList>
            <person name="Goudenege D."/>
            <person name="Le Roux F."/>
        </authorList>
    </citation>
    <scope>NUCLEOTIDE SEQUENCE</scope>
    <source>
        <strain evidence="5">12-063</strain>
    </source>
</reference>
<dbReference type="InterPro" id="IPR001482">
    <property type="entry name" value="T2SS/T4SS_dom"/>
</dbReference>
<dbReference type="Proteomes" id="UP001152658">
    <property type="component" value="Unassembled WGS sequence"/>
</dbReference>
<dbReference type="EMBL" id="CALYLK010000131">
    <property type="protein sequence ID" value="CAH8217548.1"/>
    <property type="molecule type" value="Genomic_DNA"/>
</dbReference>
<organism evidence="5 6">
    <name type="scientific">Vibrio aestuarianus</name>
    <dbReference type="NCBI Taxonomy" id="28171"/>
    <lineage>
        <taxon>Bacteria</taxon>
        <taxon>Pseudomonadati</taxon>
        <taxon>Pseudomonadota</taxon>
        <taxon>Gammaproteobacteria</taxon>
        <taxon>Vibrionales</taxon>
        <taxon>Vibrionaceae</taxon>
        <taxon>Vibrio</taxon>
    </lineage>
</organism>